<dbReference type="EMBL" id="LGRX02034014">
    <property type="protein sequence ID" value="KAK3239146.1"/>
    <property type="molecule type" value="Genomic_DNA"/>
</dbReference>
<keyword evidence="3" id="KW-1185">Reference proteome</keyword>
<name>A0AAE0BM98_9CHLO</name>
<evidence type="ECO:0000313" key="2">
    <source>
        <dbReference type="EMBL" id="KAK3239146.1"/>
    </source>
</evidence>
<accession>A0AAE0BM98</accession>
<protein>
    <submittedName>
        <fullName evidence="2">Uncharacterized protein</fullName>
    </submittedName>
</protein>
<feature type="region of interest" description="Disordered" evidence="1">
    <location>
        <begin position="1"/>
        <end position="26"/>
    </location>
</feature>
<dbReference type="Proteomes" id="UP001190700">
    <property type="component" value="Unassembled WGS sequence"/>
</dbReference>
<reference evidence="2 3" key="1">
    <citation type="journal article" date="2015" name="Genome Biol. Evol.">
        <title>Comparative Genomics of a Bacterivorous Green Alga Reveals Evolutionary Causalities and Consequences of Phago-Mixotrophic Mode of Nutrition.</title>
        <authorList>
            <person name="Burns J.A."/>
            <person name="Paasch A."/>
            <person name="Narechania A."/>
            <person name="Kim E."/>
        </authorList>
    </citation>
    <scope>NUCLEOTIDE SEQUENCE [LARGE SCALE GENOMIC DNA]</scope>
    <source>
        <strain evidence="2 3">PLY_AMNH</strain>
    </source>
</reference>
<organism evidence="2 3">
    <name type="scientific">Cymbomonas tetramitiformis</name>
    <dbReference type="NCBI Taxonomy" id="36881"/>
    <lineage>
        <taxon>Eukaryota</taxon>
        <taxon>Viridiplantae</taxon>
        <taxon>Chlorophyta</taxon>
        <taxon>Pyramimonadophyceae</taxon>
        <taxon>Pyramimonadales</taxon>
        <taxon>Pyramimonadaceae</taxon>
        <taxon>Cymbomonas</taxon>
    </lineage>
</organism>
<comment type="caution">
    <text evidence="2">The sequence shown here is derived from an EMBL/GenBank/DDBJ whole genome shotgun (WGS) entry which is preliminary data.</text>
</comment>
<evidence type="ECO:0000313" key="3">
    <source>
        <dbReference type="Proteomes" id="UP001190700"/>
    </source>
</evidence>
<proteinExistence type="predicted"/>
<sequence length="177" mass="18480">MGARPGRMGAEPGRVECEPGRVGASRARGCEPGRVGARARGCSQARGCEAKARGCGQGAWVRPKRRMGASQGACEPGAWVRGQGAWVRARRVGAGRARGVQSRGLSVGTSEDGRVLFWNIVNGAICDEIQAHSKVQQAAVTQSSGAQSMDLARWNASESVLLEVQHAAVTQFSGLGP</sequence>
<evidence type="ECO:0000256" key="1">
    <source>
        <dbReference type="SAM" id="MobiDB-lite"/>
    </source>
</evidence>
<dbReference type="AlphaFoldDB" id="A0AAE0BM98"/>
<gene>
    <name evidence="2" type="ORF">CYMTET_50908</name>
</gene>